<feature type="transmembrane region" description="Helical" evidence="5">
    <location>
        <begin position="97"/>
        <end position="113"/>
    </location>
</feature>
<evidence type="ECO:0000256" key="2">
    <source>
        <dbReference type="ARBA" id="ARBA00022692"/>
    </source>
</evidence>
<dbReference type="GO" id="GO:0004930">
    <property type="term" value="F:G protein-coupled receptor activity"/>
    <property type="evidence" value="ECO:0007669"/>
    <property type="project" value="TreeGrafter"/>
</dbReference>
<dbReference type="InterPro" id="IPR023041">
    <property type="entry name" value="Glucose_rcpt_Git3-like_N"/>
</dbReference>
<keyword evidence="9" id="KW-1185">Reference proteome</keyword>
<dbReference type="GO" id="GO:0005886">
    <property type="term" value="C:plasma membrane"/>
    <property type="evidence" value="ECO:0007669"/>
    <property type="project" value="TreeGrafter"/>
</dbReference>
<keyword evidence="4 5" id="KW-0472">Membrane</keyword>
<dbReference type="Proteomes" id="UP000754883">
    <property type="component" value="Unassembled WGS sequence"/>
</dbReference>
<accession>A0A9N9UNF6</accession>
<evidence type="ECO:0000313" key="9">
    <source>
        <dbReference type="Proteomes" id="UP000754883"/>
    </source>
</evidence>
<feature type="transmembrane region" description="Helical" evidence="5">
    <location>
        <begin position="171"/>
        <end position="192"/>
    </location>
</feature>
<evidence type="ECO:0000256" key="4">
    <source>
        <dbReference type="ARBA" id="ARBA00023136"/>
    </source>
</evidence>
<comment type="subcellular location">
    <subcellularLocation>
        <location evidence="1">Membrane</location>
        <topology evidence="1">Multi-pass membrane protein</topology>
    </subcellularLocation>
</comment>
<dbReference type="GO" id="GO:0007189">
    <property type="term" value="P:adenylate cyclase-activating G protein-coupled receptor signaling pathway"/>
    <property type="evidence" value="ECO:0007669"/>
    <property type="project" value="TreeGrafter"/>
</dbReference>
<feature type="transmembrane region" description="Helical" evidence="5">
    <location>
        <begin position="286"/>
        <end position="304"/>
    </location>
</feature>
<dbReference type="Gene3D" id="1.20.1070.10">
    <property type="entry name" value="Rhodopsin 7-helix transmembrane proteins"/>
    <property type="match status" value="1"/>
</dbReference>
<feature type="domain" description="Glucose receptor Git3-like N-terminal" evidence="6">
    <location>
        <begin position="9"/>
        <end position="198"/>
    </location>
</feature>
<dbReference type="PANTHER" id="PTHR23112:SF37">
    <property type="entry name" value="G PROTEIN-COUPLED RECEPTOR GPR1"/>
    <property type="match status" value="1"/>
</dbReference>
<dbReference type="InterPro" id="IPR022596">
    <property type="entry name" value="GPR1/2/3_C"/>
</dbReference>
<dbReference type="Pfam" id="PF11970">
    <property type="entry name" value="GPR_Gpa2_C"/>
    <property type="match status" value="1"/>
</dbReference>
<keyword evidence="2 5" id="KW-0812">Transmembrane</keyword>
<protein>
    <recommendedName>
        <fullName evidence="10">Glucose receptor Git3 N-terminal domain-containing protein</fullName>
    </recommendedName>
</protein>
<feature type="transmembrane region" description="Helical" evidence="5">
    <location>
        <begin position="43"/>
        <end position="66"/>
    </location>
</feature>
<proteinExistence type="predicted"/>
<feature type="transmembrane region" description="Helical" evidence="5">
    <location>
        <begin position="324"/>
        <end position="340"/>
    </location>
</feature>
<name>A0A9N9UNF6_9HYPO</name>
<reference evidence="9" key="1">
    <citation type="submission" date="2019-06" db="EMBL/GenBank/DDBJ databases">
        <authorList>
            <person name="Broberg M."/>
        </authorList>
    </citation>
    <scope>NUCLEOTIDE SEQUENCE [LARGE SCALE GENOMIC DNA]</scope>
</reference>
<dbReference type="Pfam" id="PF11710">
    <property type="entry name" value="Git3"/>
    <property type="match status" value="1"/>
</dbReference>
<dbReference type="SUPFAM" id="SSF81321">
    <property type="entry name" value="Family A G protein-coupled receptor-like"/>
    <property type="match status" value="1"/>
</dbReference>
<dbReference type="EMBL" id="CABFNO020001476">
    <property type="protein sequence ID" value="CAG9991023.1"/>
    <property type="molecule type" value="Genomic_DNA"/>
</dbReference>
<organism evidence="8 9">
    <name type="scientific">Clonostachys byssicola</name>
    <dbReference type="NCBI Taxonomy" id="160290"/>
    <lineage>
        <taxon>Eukaryota</taxon>
        <taxon>Fungi</taxon>
        <taxon>Dikarya</taxon>
        <taxon>Ascomycota</taxon>
        <taxon>Pezizomycotina</taxon>
        <taxon>Sordariomycetes</taxon>
        <taxon>Hypocreomycetidae</taxon>
        <taxon>Hypocreales</taxon>
        <taxon>Bionectriaceae</taxon>
        <taxon>Clonostachys</taxon>
    </lineage>
</organism>
<gene>
    <name evidence="8" type="ORF">CBYS24578_00007251</name>
</gene>
<dbReference type="PANTHER" id="PTHR23112">
    <property type="entry name" value="G PROTEIN-COUPLED RECEPTOR 157-RELATED"/>
    <property type="match status" value="1"/>
</dbReference>
<evidence type="ECO:0000256" key="3">
    <source>
        <dbReference type="ARBA" id="ARBA00022989"/>
    </source>
</evidence>
<reference evidence="8 9" key="2">
    <citation type="submission" date="2021-10" db="EMBL/GenBank/DDBJ databases">
        <authorList>
            <person name="Piombo E."/>
        </authorList>
    </citation>
    <scope>NUCLEOTIDE SEQUENCE [LARGE SCALE GENOMIC DNA]</scope>
</reference>
<evidence type="ECO:0000256" key="5">
    <source>
        <dbReference type="SAM" id="Phobius"/>
    </source>
</evidence>
<evidence type="ECO:0008006" key="10">
    <source>
        <dbReference type="Google" id="ProtNLM"/>
    </source>
</evidence>
<comment type="caution">
    <text evidence="8">The sequence shown here is derived from an EMBL/GenBank/DDBJ whole genome shotgun (WGS) entry which is preliminary data.</text>
</comment>
<keyword evidence="3 5" id="KW-1133">Transmembrane helix</keyword>
<evidence type="ECO:0000256" key="1">
    <source>
        <dbReference type="ARBA" id="ARBA00004141"/>
    </source>
</evidence>
<sequence>MTVDFVVAIPTLVGSWLSFLASTTAIVLQIVRPPRRHFRHALIINLLVSDAMNTLSNAVSGSIFLAQGRMPGGETKPDAACIANACINQLSVQTIDLNILVISFTVLLTVLKTDRVANLSTRFQALLCIAAWAPALITSNIALALNGVGYVSGNWCWIRADRLDLRYSLTHGWRLFIFFATILIYTCIYIHLKRVFRRIRGVTTDLSQASYDSSIVGGPYSQNSDRNRALQPDSLPLVDEPQQIRTEAARSQVSDLATSNQLQVGPVKGFPSKSLMPPPPNLSKMLLLNGYPIAYIILWIPGIANRLTESLNGASLRWLKALQASTQFIGLVNAVTYGLSEQMRQKAWRRIRGEV</sequence>
<feature type="transmembrane region" description="Helical" evidence="5">
    <location>
        <begin position="6"/>
        <end position="31"/>
    </location>
</feature>
<dbReference type="AlphaFoldDB" id="A0A9N9UNF6"/>
<evidence type="ECO:0000259" key="6">
    <source>
        <dbReference type="Pfam" id="PF11710"/>
    </source>
</evidence>
<feature type="domain" description="G protein-coupled receptor GPR1/2/3 C-terminal" evidence="7">
    <location>
        <begin position="290"/>
        <end position="348"/>
    </location>
</feature>
<evidence type="ECO:0000259" key="7">
    <source>
        <dbReference type="Pfam" id="PF11970"/>
    </source>
</evidence>
<evidence type="ECO:0000313" key="8">
    <source>
        <dbReference type="EMBL" id="CAG9991023.1"/>
    </source>
</evidence>
<feature type="transmembrane region" description="Helical" evidence="5">
    <location>
        <begin position="125"/>
        <end position="151"/>
    </location>
</feature>
<dbReference type="OrthoDB" id="100006at2759"/>